<keyword evidence="2" id="KW-1185">Reference proteome</keyword>
<dbReference type="Proteomes" id="UP000004994">
    <property type="component" value="Chromosome 11"/>
</dbReference>
<dbReference type="Gramene" id="Solyc11g013420.2.1">
    <property type="protein sequence ID" value="Solyc11g013420.2.1.1"/>
    <property type="gene ID" value="Solyc11g013420.2"/>
</dbReference>
<dbReference type="AlphaFoldDB" id="A0A3Q7JK08"/>
<name>A0A3Q7JK08_SOLLC</name>
<protein>
    <submittedName>
        <fullName evidence="1">Uncharacterized protein</fullName>
    </submittedName>
</protein>
<evidence type="ECO:0000313" key="2">
    <source>
        <dbReference type="Proteomes" id="UP000004994"/>
    </source>
</evidence>
<reference evidence="1" key="1">
    <citation type="journal article" date="2012" name="Nature">
        <title>The tomato genome sequence provides insights into fleshy fruit evolution.</title>
        <authorList>
            <consortium name="Tomato Genome Consortium"/>
        </authorList>
    </citation>
    <scope>NUCLEOTIDE SEQUENCE [LARGE SCALE GENOMIC DNA]</scope>
    <source>
        <strain evidence="1">cv. Heinz 1706</strain>
    </source>
</reference>
<dbReference type="EnsemblPlants" id="Solyc11g013420.2.1">
    <property type="protein sequence ID" value="Solyc11g013420.2.1.1"/>
    <property type="gene ID" value="Solyc11g013420.2"/>
</dbReference>
<organism evidence="1">
    <name type="scientific">Solanum lycopersicum</name>
    <name type="common">Tomato</name>
    <name type="synonym">Lycopersicon esculentum</name>
    <dbReference type="NCBI Taxonomy" id="4081"/>
    <lineage>
        <taxon>Eukaryota</taxon>
        <taxon>Viridiplantae</taxon>
        <taxon>Streptophyta</taxon>
        <taxon>Embryophyta</taxon>
        <taxon>Tracheophyta</taxon>
        <taxon>Spermatophyta</taxon>
        <taxon>Magnoliopsida</taxon>
        <taxon>eudicotyledons</taxon>
        <taxon>Gunneridae</taxon>
        <taxon>Pentapetalae</taxon>
        <taxon>asterids</taxon>
        <taxon>lamiids</taxon>
        <taxon>Solanales</taxon>
        <taxon>Solanaceae</taxon>
        <taxon>Solanoideae</taxon>
        <taxon>Solaneae</taxon>
        <taxon>Solanum</taxon>
        <taxon>Solanum subgen. Lycopersicon</taxon>
    </lineage>
</organism>
<dbReference type="PaxDb" id="4081-Solyc11g013420.1.1"/>
<dbReference type="InParanoid" id="A0A3Q7JK08"/>
<evidence type="ECO:0000313" key="1">
    <source>
        <dbReference type="EnsemblPlants" id="Solyc11g013420.2.1.1"/>
    </source>
</evidence>
<reference evidence="1" key="2">
    <citation type="submission" date="2019-01" db="UniProtKB">
        <authorList>
            <consortium name="EnsemblPlants"/>
        </authorList>
    </citation>
    <scope>IDENTIFICATION</scope>
    <source>
        <strain evidence="1">cv. Heinz 1706</strain>
    </source>
</reference>
<proteinExistence type="predicted"/>
<accession>A0A3Q7JK08</accession>
<sequence>TTFSPVCISFPSYDRNSNNWDYKIGKG</sequence>